<keyword evidence="4 7" id="KW-1133">Transmembrane helix</keyword>
<evidence type="ECO:0000256" key="6">
    <source>
        <dbReference type="ARBA" id="ARBA00023180"/>
    </source>
</evidence>
<dbReference type="Pfam" id="PF00974">
    <property type="entry name" value="Rhabdo_glycop_FD"/>
    <property type="match status" value="1"/>
</dbReference>
<evidence type="ECO:0000259" key="8">
    <source>
        <dbReference type="Pfam" id="PF00974"/>
    </source>
</evidence>
<dbReference type="OrthoDB" id="21147at10239"/>
<sequence>MFYLIVILLSLVPNSKPEDHQDAPECTHVIHPYDLDDEWTEITQEELNCTQEGFKSIYSGPSETVRLLYPPSSLPIRKHGYYCRKIIFRIQCVGTWYFTSTVTRSVVYKKPTLSECKEGIAMIKVGNPENFHYPAIDCRWAQTTKKEKNFLQLHSHSVNYDIQSGEYNDDLIIASNCTSTYCPTKDTDALWVSDNLYDSNDFCNKKNWISKDVTIPIAGKNKTLILHLAMTEPGQFWRLDRSCITTLCGLNGLLTEAGDFVYSSDYLIQNLTYPQLYSCTNITVNFLTYQLRGRHDPAIETTMSYPIWVDQCLTVKQSLLLKTPVSPMGVNILLNQVPGNGYTYRASISGVIGADSNKYPMRGILSRKSCKYTWACINETEGEILGEMDYEPIGVDIDGTPVYINQSELESPDIENKQFKCTKCGKGRKETKTYKVRSGLKHYVFDQYIAKNDTYWTHSSTLSNTKVKRSVNQTSIIEVLSEEVNTSTDTHVLVHSVHEVPEYHGHPYLEWADRIIVTTFCVSVSLLVIITLIKLQTARWIKDVIHYLRMKEKLYKLKPEVYSVEANP</sequence>
<evidence type="ECO:0000256" key="2">
    <source>
        <dbReference type="ARBA" id="ARBA00022692"/>
    </source>
</evidence>
<keyword evidence="5 7" id="KW-0472">Membrane</keyword>
<dbReference type="InterPro" id="IPR001903">
    <property type="entry name" value="Rhabdo_glycop_FD"/>
</dbReference>
<proteinExistence type="predicted"/>
<evidence type="ECO:0000256" key="4">
    <source>
        <dbReference type="ARBA" id="ARBA00022989"/>
    </source>
</evidence>
<evidence type="ECO:0000256" key="1">
    <source>
        <dbReference type="ARBA" id="ARBA00004479"/>
    </source>
</evidence>
<feature type="domain" description="Spike glycoprotein fusion" evidence="8">
    <location>
        <begin position="79"/>
        <end position="177"/>
    </location>
</feature>
<protein>
    <submittedName>
        <fullName evidence="9">Putative non-structural transmembrane glycoprotein</fullName>
    </submittedName>
</protein>
<evidence type="ECO:0000256" key="7">
    <source>
        <dbReference type="SAM" id="Phobius"/>
    </source>
</evidence>
<dbReference type="SUPFAM" id="SSF161008">
    <property type="entry name" value="Viral glycoprotein ectodomain-like"/>
    <property type="match status" value="1"/>
</dbReference>
<keyword evidence="10" id="KW-1185">Reference proteome</keyword>
<feature type="transmembrane region" description="Helical" evidence="7">
    <location>
        <begin position="515"/>
        <end position="533"/>
    </location>
</feature>
<organism evidence="9 10">
    <name type="scientific">Hapavirus ngaingan</name>
    <dbReference type="NCBI Taxonomy" id="1972623"/>
    <lineage>
        <taxon>Viruses</taxon>
        <taxon>Riboviria</taxon>
        <taxon>Orthornavirae</taxon>
        <taxon>Negarnaviricota</taxon>
        <taxon>Haploviricotina</taxon>
        <taxon>Monjiviricetes</taxon>
        <taxon>Mononegavirales</taxon>
        <taxon>Rhabdoviridae</taxon>
        <taxon>Alpharhabdovirinae</taxon>
        <taxon>Hapavirus</taxon>
    </lineage>
</organism>
<evidence type="ECO:0000256" key="5">
    <source>
        <dbReference type="ARBA" id="ARBA00023136"/>
    </source>
</evidence>
<dbReference type="Proteomes" id="UP000154509">
    <property type="component" value="Segment"/>
</dbReference>
<dbReference type="KEGG" id="vg:8888119"/>
<comment type="subcellular location">
    <subcellularLocation>
        <location evidence="1">Membrane</location>
        <topology evidence="1">Single-pass type I membrane protein</topology>
    </subcellularLocation>
</comment>
<keyword evidence="2 7" id="KW-0812">Transmembrane</keyword>
<reference evidence="9 10" key="1">
    <citation type="journal article" date="2010" name="Virology">
        <title>Ngaingan virus, a macropod-associated rhabdovirus, contains a second glycoprotein gene and seven novel open reading frames.</title>
        <authorList>
            <person name="Gubala A."/>
            <person name="Davis S."/>
            <person name="Weir R."/>
            <person name="Melville L."/>
            <person name="Cowled C."/>
            <person name="Walker P."/>
            <person name="Boyle D."/>
        </authorList>
    </citation>
    <scope>NUCLEOTIDE SEQUENCE [LARGE SCALE GENOMIC DNA]</scope>
    <source>
        <strain evidence="9">MRM14556</strain>
    </source>
</reference>
<dbReference type="RefSeq" id="YP_003518290.1">
    <property type="nucleotide sequence ID" value="NC_013955.1"/>
</dbReference>
<dbReference type="GO" id="GO:0016020">
    <property type="term" value="C:membrane"/>
    <property type="evidence" value="ECO:0007669"/>
    <property type="project" value="UniProtKB-SubCell"/>
</dbReference>
<evidence type="ECO:0000313" key="9">
    <source>
        <dbReference type="EMBL" id="ACX83609.1"/>
    </source>
</evidence>
<keyword evidence="3" id="KW-0732">Signal</keyword>
<accession>D3GGL8</accession>
<dbReference type="GO" id="GO:0019031">
    <property type="term" value="C:viral envelope"/>
    <property type="evidence" value="ECO:0007669"/>
    <property type="project" value="InterPro"/>
</dbReference>
<name>D3GGL8_9RHAB</name>
<dbReference type="GeneID" id="8888119"/>
<dbReference type="EMBL" id="FJ715959">
    <property type="protein sequence ID" value="ACX83609.1"/>
    <property type="molecule type" value="Viral_cRNA"/>
</dbReference>
<evidence type="ECO:0000313" key="10">
    <source>
        <dbReference type="Proteomes" id="UP000154509"/>
    </source>
</evidence>
<gene>
    <name evidence="9" type="primary">Gns</name>
</gene>
<evidence type="ECO:0000256" key="3">
    <source>
        <dbReference type="ARBA" id="ARBA00022729"/>
    </source>
</evidence>
<keyword evidence="6" id="KW-0325">Glycoprotein</keyword>